<proteinExistence type="predicted"/>
<name>X0RL43_9ZZZZ</name>
<dbReference type="AlphaFoldDB" id="X0RL43"/>
<evidence type="ECO:0000256" key="1">
    <source>
        <dbReference type="SAM" id="MobiDB-lite"/>
    </source>
</evidence>
<evidence type="ECO:0000313" key="2">
    <source>
        <dbReference type="EMBL" id="GAF69498.1"/>
    </source>
</evidence>
<dbReference type="EMBL" id="BARS01007801">
    <property type="protein sequence ID" value="GAF69498.1"/>
    <property type="molecule type" value="Genomic_DNA"/>
</dbReference>
<feature type="region of interest" description="Disordered" evidence="1">
    <location>
        <begin position="101"/>
        <end position="125"/>
    </location>
</feature>
<comment type="caution">
    <text evidence="2">The sequence shown here is derived from an EMBL/GenBank/DDBJ whole genome shotgun (WGS) entry which is preliminary data.</text>
</comment>
<accession>X0RL43</accession>
<gene>
    <name evidence="2" type="ORF">S01H1_14957</name>
</gene>
<feature type="non-terminal residue" evidence="2">
    <location>
        <position position="1"/>
    </location>
</feature>
<organism evidence="2">
    <name type="scientific">marine sediment metagenome</name>
    <dbReference type="NCBI Taxonomy" id="412755"/>
    <lineage>
        <taxon>unclassified sequences</taxon>
        <taxon>metagenomes</taxon>
        <taxon>ecological metagenomes</taxon>
    </lineage>
</organism>
<protein>
    <submittedName>
        <fullName evidence="2">Uncharacterized protein</fullName>
    </submittedName>
</protein>
<sequence length="125" mass="13965">GDPTGVLAASDTATANWYAHIKELQDEILPAILPVLKALGAPDKVKFNEPGEYNIATQMNGVLQIRMALDRLVPNEEIVELINKYLGLQMDEKLTVLKEEDKPALEGFPQNPRGENNLNRERRSE</sequence>
<reference evidence="2" key="1">
    <citation type="journal article" date="2014" name="Front. Microbiol.">
        <title>High frequency of phylogenetically diverse reductive dehalogenase-homologous genes in deep subseafloor sedimentary metagenomes.</title>
        <authorList>
            <person name="Kawai M."/>
            <person name="Futagami T."/>
            <person name="Toyoda A."/>
            <person name="Takaki Y."/>
            <person name="Nishi S."/>
            <person name="Hori S."/>
            <person name="Arai W."/>
            <person name="Tsubouchi T."/>
            <person name="Morono Y."/>
            <person name="Uchiyama I."/>
            <person name="Ito T."/>
            <person name="Fujiyama A."/>
            <person name="Inagaki F."/>
            <person name="Takami H."/>
        </authorList>
    </citation>
    <scope>NUCLEOTIDE SEQUENCE</scope>
    <source>
        <strain evidence="2">Expedition CK06-06</strain>
    </source>
</reference>